<evidence type="ECO:0000313" key="2">
    <source>
        <dbReference type="Proteomes" id="UP001454036"/>
    </source>
</evidence>
<dbReference type="PANTHER" id="PTHR33676">
    <property type="entry name" value="COLD REGULATED PROTEIN 27"/>
    <property type="match status" value="1"/>
</dbReference>
<sequence>MEEIQLALTNPNELTLDHKSNGEQCDCVPQADEMHDQYLNRLEASFITQLHQSTGWLARWPNRSVNRNLPANQQKRKASEQFTVFRDGCWVMINFRRATTTDS</sequence>
<comment type="caution">
    <text evidence="1">The sequence shown here is derived from an EMBL/GenBank/DDBJ whole genome shotgun (WGS) entry which is preliminary data.</text>
</comment>
<organism evidence="1 2">
    <name type="scientific">Lithospermum erythrorhizon</name>
    <name type="common">Purple gromwell</name>
    <name type="synonym">Lithospermum officinale var. erythrorhizon</name>
    <dbReference type="NCBI Taxonomy" id="34254"/>
    <lineage>
        <taxon>Eukaryota</taxon>
        <taxon>Viridiplantae</taxon>
        <taxon>Streptophyta</taxon>
        <taxon>Embryophyta</taxon>
        <taxon>Tracheophyta</taxon>
        <taxon>Spermatophyta</taxon>
        <taxon>Magnoliopsida</taxon>
        <taxon>eudicotyledons</taxon>
        <taxon>Gunneridae</taxon>
        <taxon>Pentapetalae</taxon>
        <taxon>asterids</taxon>
        <taxon>lamiids</taxon>
        <taxon>Boraginales</taxon>
        <taxon>Boraginaceae</taxon>
        <taxon>Boraginoideae</taxon>
        <taxon>Lithospermeae</taxon>
        <taxon>Lithospermum</taxon>
    </lineage>
</organism>
<reference evidence="1 2" key="1">
    <citation type="submission" date="2024-01" db="EMBL/GenBank/DDBJ databases">
        <title>The complete chloroplast genome sequence of Lithospermum erythrorhizon: insights into the phylogenetic relationship among Boraginaceae species and the maternal lineages of purple gromwells.</title>
        <authorList>
            <person name="Okada T."/>
            <person name="Watanabe K."/>
        </authorList>
    </citation>
    <scope>NUCLEOTIDE SEQUENCE [LARGE SCALE GENOMIC DNA]</scope>
</reference>
<proteinExistence type="predicted"/>
<accession>A0AAV3QBX0</accession>
<keyword evidence="2" id="KW-1185">Reference proteome</keyword>
<gene>
    <name evidence="1" type="ORF">LIER_16732</name>
</gene>
<dbReference type="PANTHER" id="PTHR33676:SF17">
    <property type="entry name" value="COLD-REGULATED PROTEIN 28"/>
    <property type="match status" value="1"/>
</dbReference>
<dbReference type="AlphaFoldDB" id="A0AAV3QBX0"/>
<dbReference type="EMBL" id="BAABME010003777">
    <property type="protein sequence ID" value="GAA0160100.1"/>
    <property type="molecule type" value="Genomic_DNA"/>
</dbReference>
<name>A0AAV3QBX0_LITER</name>
<evidence type="ECO:0000313" key="1">
    <source>
        <dbReference type="EMBL" id="GAA0160100.1"/>
    </source>
</evidence>
<dbReference type="Proteomes" id="UP001454036">
    <property type="component" value="Unassembled WGS sequence"/>
</dbReference>
<dbReference type="GO" id="GO:0009409">
    <property type="term" value="P:response to cold"/>
    <property type="evidence" value="ECO:0007669"/>
    <property type="project" value="InterPro"/>
</dbReference>
<dbReference type="InterPro" id="IPR044678">
    <property type="entry name" value="COR27/28"/>
</dbReference>
<dbReference type="GO" id="GO:0042752">
    <property type="term" value="P:regulation of circadian rhythm"/>
    <property type="evidence" value="ECO:0007669"/>
    <property type="project" value="InterPro"/>
</dbReference>
<protein>
    <submittedName>
        <fullName evidence="1">Uncharacterized protein</fullName>
    </submittedName>
</protein>